<accession>A0AA88KHL5</accession>
<feature type="region of interest" description="Disordered" evidence="2">
    <location>
        <begin position="925"/>
        <end position="965"/>
    </location>
</feature>
<feature type="compositionally biased region" description="Polar residues" evidence="2">
    <location>
        <begin position="759"/>
        <end position="777"/>
    </location>
</feature>
<feature type="region of interest" description="Disordered" evidence="2">
    <location>
        <begin position="619"/>
        <end position="651"/>
    </location>
</feature>
<keyword evidence="1" id="KW-0175">Coiled coil</keyword>
<proteinExistence type="predicted"/>
<feature type="coiled-coil region" evidence="1">
    <location>
        <begin position="252"/>
        <end position="306"/>
    </location>
</feature>
<sequence>MKDPSEVLNNEFEFLEWFTKDSFSRVVQEFNKEFDDLLRVVQQREDTAGSLLLRRDDQVLRSERKIDELQAENNELKQQLDDEIISSVRKEESFKESNQSNKNLIASLQSEVKALSAEVTEKEQQIQRLKKAVELKTKENNETITKLENVTQQFTQLQNTHNKMKQDSGTTSEKYRTLYWESDLKRINLEQEMLELKKKLNENQQQLVPQMQHANTGELEGKIVLLQSKLKSSERKKEHYKSLSRGTGKKLLEISNKLKESEEKRVKNLNDLLKKSSENMAYVSKIKELESKLMATQQKVSELEEVCQLSILSKESNEPSKKLQLYKLKKNLQNSEPSHDALLNLRVLEKEHELFMISYEEMKSQLAQLKEFNEFLQSKEKAQTDTNAEDIDFSFVSQTHKELVDRIKVLEGEINVLEERSATSENEAIHFKHLKENAEGALASLTQQYEETRNQLLEQKQHKTEIERALIEKDKENQTLREQCAAQEQAIREIENTLGEKELGNLKLNEEIHTMINLMESAKKERISRKVDQKTSHSQTDEELEETYNAWREKLSTDIHKLKQQFFELSSLKQQEEQIYNNHVYKHKEKIKEILEEKKKLVNEIKDLKKMLKKMKSVKKGLEKSNTLNASEHKPVTQHETLPVSQKTSSNHLLQMSPITEHQSATPSMISELEKEPISMKEIVDDTIIDDTHCEPLNTEEDGNIMIMTPNTIIESVHDLTELDVTNSSSANVSPYEGLSEPVLESYSEVTAERVLSNDQSIESNQQSLETASNQQPFIDPQTIDFDNIPVLNCNNSSNVEQQPPIREASSEDIHDSSSEEMSVYQEEDDSSLTHPRSDNTIPCENTTNANVEDVVNSIENSSFDADNTAFTESSVIENREPKFVDLTQELGTNEEDIVEFRDKEHNENYGSVLDMLPTNENIEHREEDSDDTSQNSSSSSAKYLDSTVSKDQDLPNIEQDKESTNTNLYVLNDTMLPSSQLEEAVEPLEEFADENVLEVSETPYQHIMDERIDSVETCSSQEVSGQSEDQETSNTYQGTTNQEVSLDTMGQTTDTETEVTSSSENVGLKENSSSTLLIHEEVIQTETSIREDEDLRNSDDEENIIQSVINKEEINCSLPEIPSQTNETQEETTDLSHESYNTSENPLCTTGENHLSLSITKYQDLPNIYQEHTNESDNTSPQINAQLEEHSHENVNTLEEILLEEPQHHDSPTQHSATPQNIDQATSALEAVNTWQDDSQEEMSLKHVPHMEDNALEIRSRPENAELIDTDSLEHMTHEETFHPTENIQEFADDENSSVFIDDSFANTLSVGYQSTNEGEIGDDESEVDSEYVFSPIQSSHRDTRDDEDDFLHAIQHLENMSTRIAKETISLKEDIEQKNDKNYETHKVEEGESIDTNVAVLENGQSFENSLDGGNTKDVLVNELNRAITILNSAQENVMPTNTINNDSVLPCSQHDRFASTSELLQLEEDSVVVEPTTTYQNEEHREQIMDLSSLSLNNDSLNVSSSSTIIFNTPTKVVLQDTCVGTQISDMKEVGVETDEQYPLTPPNVVKFENRLHERIKEYEDDESDYFLNIPLPKTATRQVYYYERKYLYLKMRYRQMLEELVKFEIGCRHYKHNVAVLKGDLERAKKTLVSLNKDRHVKEQALLEKISLLSTKLKRTRQLLDKYVHGGGQVL</sequence>
<gene>
    <name evidence="3" type="ORF">C9374_006261</name>
</gene>
<evidence type="ECO:0000313" key="3">
    <source>
        <dbReference type="EMBL" id="KAG2381272.1"/>
    </source>
</evidence>
<organism evidence="3 4">
    <name type="scientific">Naegleria lovaniensis</name>
    <name type="common">Amoeba</name>
    <dbReference type="NCBI Taxonomy" id="51637"/>
    <lineage>
        <taxon>Eukaryota</taxon>
        <taxon>Discoba</taxon>
        <taxon>Heterolobosea</taxon>
        <taxon>Tetramitia</taxon>
        <taxon>Eutetramitia</taxon>
        <taxon>Vahlkampfiidae</taxon>
        <taxon>Naegleria</taxon>
    </lineage>
</organism>
<feature type="region of interest" description="Disordered" evidence="2">
    <location>
        <begin position="1018"/>
        <end position="1044"/>
    </location>
</feature>
<feature type="region of interest" description="Disordered" evidence="2">
    <location>
        <begin position="759"/>
        <end position="846"/>
    </location>
</feature>
<dbReference type="GeneID" id="68098715"/>
<feature type="compositionally biased region" description="Polar residues" evidence="2">
    <location>
        <begin position="833"/>
        <end position="846"/>
    </location>
</feature>
<evidence type="ECO:0000256" key="2">
    <source>
        <dbReference type="SAM" id="MobiDB-lite"/>
    </source>
</evidence>
<evidence type="ECO:0000313" key="4">
    <source>
        <dbReference type="Proteomes" id="UP000816034"/>
    </source>
</evidence>
<feature type="compositionally biased region" description="Basic and acidic residues" evidence="2">
    <location>
        <begin position="949"/>
        <end position="964"/>
    </location>
</feature>
<feature type="coiled-coil region" evidence="1">
    <location>
        <begin position="59"/>
        <end position="206"/>
    </location>
</feature>
<dbReference type="RefSeq" id="XP_044546952.1">
    <property type="nucleotide sequence ID" value="XM_044696102.1"/>
</dbReference>
<feature type="region of interest" description="Disordered" evidence="2">
    <location>
        <begin position="1051"/>
        <end position="1070"/>
    </location>
</feature>
<feature type="compositionally biased region" description="Basic and acidic residues" evidence="2">
    <location>
        <begin position="809"/>
        <end position="818"/>
    </location>
</feature>
<keyword evidence="4" id="KW-1185">Reference proteome</keyword>
<dbReference type="Proteomes" id="UP000816034">
    <property type="component" value="Unassembled WGS sequence"/>
</dbReference>
<feature type="compositionally biased region" description="Low complexity" evidence="2">
    <location>
        <begin position="1053"/>
        <end position="1065"/>
    </location>
</feature>
<name>A0AA88KHL5_NAELO</name>
<feature type="region of interest" description="Disordered" evidence="2">
    <location>
        <begin position="1123"/>
        <end position="1149"/>
    </location>
</feature>
<feature type="compositionally biased region" description="Polar residues" evidence="2">
    <location>
        <begin position="1139"/>
        <end position="1149"/>
    </location>
</feature>
<reference evidence="3 4" key="1">
    <citation type="journal article" date="2018" name="BMC Genomics">
        <title>The genome of Naegleria lovaniensis, the basis for a comparative approach to unravel pathogenicity factors of the human pathogenic amoeba N. fowleri.</title>
        <authorList>
            <person name="Liechti N."/>
            <person name="Schurch N."/>
            <person name="Bruggmann R."/>
            <person name="Wittwer M."/>
        </authorList>
    </citation>
    <scope>NUCLEOTIDE SEQUENCE [LARGE SCALE GENOMIC DNA]</scope>
    <source>
        <strain evidence="3 4">ATCC 30569</strain>
    </source>
</reference>
<feature type="compositionally biased region" description="Polar residues" evidence="2">
    <location>
        <begin position="638"/>
        <end position="651"/>
    </location>
</feature>
<dbReference type="EMBL" id="PYSW02000027">
    <property type="protein sequence ID" value="KAG2381272.1"/>
    <property type="molecule type" value="Genomic_DNA"/>
</dbReference>
<comment type="caution">
    <text evidence="3">The sequence shown here is derived from an EMBL/GenBank/DDBJ whole genome shotgun (WGS) entry which is preliminary data.</text>
</comment>
<feature type="compositionally biased region" description="Polar residues" evidence="2">
    <location>
        <begin position="793"/>
        <end position="802"/>
    </location>
</feature>
<feature type="coiled-coil region" evidence="1">
    <location>
        <begin position="359"/>
        <end position="525"/>
    </location>
</feature>
<feature type="coiled-coil region" evidence="1">
    <location>
        <begin position="1622"/>
        <end position="1649"/>
    </location>
</feature>
<evidence type="ECO:0000256" key="1">
    <source>
        <dbReference type="SAM" id="Coils"/>
    </source>
</evidence>
<protein>
    <submittedName>
        <fullName evidence="3">Uncharacterized protein</fullName>
    </submittedName>
</protein>